<dbReference type="Proteomes" id="UP000034246">
    <property type="component" value="Unassembled WGS sequence"/>
</dbReference>
<organism evidence="1 2">
    <name type="scientific">Candidatus Woesebacteria bacterium GW2011_GWA1_39_21</name>
    <dbReference type="NCBI Taxonomy" id="1618550"/>
    <lineage>
        <taxon>Bacteria</taxon>
        <taxon>Candidatus Woeseibacteriota</taxon>
    </lineage>
</organism>
<comment type="caution">
    <text evidence="1">The sequence shown here is derived from an EMBL/GenBank/DDBJ whole genome shotgun (WGS) entry which is preliminary data.</text>
</comment>
<sequence>MKKVIFLASVLIVLIILLGLILKRSNTHIALKIIPTLTPVNNDMKTFISSSSMDFTILVPDNYDVIEKMGSVIISSSSGNIY</sequence>
<evidence type="ECO:0000313" key="1">
    <source>
        <dbReference type="EMBL" id="KKR11040.1"/>
    </source>
</evidence>
<dbReference type="AlphaFoldDB" id="A0A0G0QKW3"/>
<proteinExistence type="predicted"/>
<dbReference type="EMBL" id="LBWP01000012">
    <property type="protein sequence ID" value="KKR11040.1"/>
    <property type="molecule type" value="Genomic_DNA"/>
</dbReference>
<accession>A0A0G0QKW3</accession>
<reference evidence="1 2" key="1">
    <citation type="journal article" date="2015" name="Nature">
        <title>rRNA introns, odd ribosomes, and small enigmatic genomes across a large radiation of phyla.</title>
        <authorList>
            <person name="Brown C.T."/>
            <person name="Hug L.A."/>
            <person name="Thomas B.C."/>
            <person name="Sharon I."/>
            <person name="Castelle C.J."/>
            <person name="Singh A."/>
            <person name="Wilkins M.J."/>
            <person name="Williams K.H."/>
            <person name="Banfield J.F."/>
        </authorList>
    </citation>
    <scope>NUCLEOTIDE SEQUENCE [LARGE SCALE GENOMIC DNA]</scope>
</reference>
<protein>
    <submittedName>
        <fullName evidence="1">Uncharacterized protein</fullName>
    </submittedName>
</protein>
<gene>
    <name evidence="1" type="ORF">UT39_C0012G0062</name>
</gene>
<dbReference type="STRING" id="1618550.UT39_C0012G0062"/>
<evidence type="ECO:0000313" key="2">
    <source>
        <dbReference type="Proteomes" id="UP000034246"/>
    </source>
</evidence>
<name>A0A0G0QKW3_9BACT</name>